<feature type="compositionally biased region" description="Acidic residues" evidence="3">
    <location>
        <begin position="54"/>
        <end position="65"/>
    </location>
</feature>
<feature type="compositionally biased region" description="Low complexity" evidence="3">
    <location>
        <begin position="175"/>
        <end position="195"/>
    </location>
</feature>
<evidence type="ECO:0000313" key="6">
    <source>
        <dbReference type="Proteomes" id="UP000279236"/>
    </source>
</evidence>
<feature type="compositionally biased region" description="Acidic residues" evidence="3">
    <location>
        <begin position="515"/>
        <end position="530"/>
    </location>
</feature>
<evidence type="ECO:0000256" key="1">
    <source>
        <dbReference type="ARBA" id="ARBA00022443"/>
    </source>
</evidence>
<dbReference type="Proteomes" id="UP000279236">
    <property type="component" value="Unassembled WGS sequence"/>
</dbReference>
<gene>
    <name evidence="5" type="ORF">EHS24_000207</name>
</gene>
<feature type="region of interest" description="Disordered" evidence="3">
    <location>
        <begin position="446"/>
        <end position="469"/>
    </location>
</feature>
<feature type="compositionally biased region" description="Basic and acidic residues" evidence="3">
    <location>
        <begin position="498"/>
        <end position="512"/>
    </location>
</feature>
<dbReference type="PROSITE" id="PS50002">
    <property type="entry name" value="SH3"/>
    <property type="match status" value="1"/>
</dbReference>
<proteinExistence type="predicted"/>
<dbReference type="InterPro" id="IPR036028">
    <property type="entry name" value="SH3-like_dom_sf"/>
</dbReference>
<feature type="compositionally biased region" description="Polar residues" evidence="3">
    <location>
        <begin position="246"/>
        <end position="268"/>
    </location>
</feature>
<protein>
    <recommendedName>
        <fullName evidence="4">SH3 domain-containing protein</fullName>
    </recommendedName>
</protein>
<dbReference type="GeneID" id="39584750"/>
<feature type="compositionally biased region" description="Low complexity" evidence="3">
    <location>
        <begin position="9"/>
        <end position="19"/>
    </location>
</feature>
<feature type="region of interest" description="Disordered" evidence="3">
    <location>
        <begin position="1"/>
        <end position="143"/>
    </location>
</feature>
<dbReference type="OrthoDB" id="19092at2759"/>
<evidence type="ECO:0000256" key="3">
    <source>
        <dbReference type="SAM" id="MobiDB-lite"/>
    </source>
</evidence>
<feature type="compositionally biased region" description="Low complexity" evidence="3">
    <location>
        <begin position="31"/>
        <end position="43"/>
    </location>
</feature>
<feature type="compositionally biased region" description="Low complexity" evidence="3">
    <location>
        <begin position="75"/>
        <end position="92"/>
    </location>
</feature>
<dbReference type="EMBL" id="RSCE01000001">
    <property type="protein sequence ID" value="RSH87691.1"/>
    <property type="molecule type" value="Genomic_DNA"/>
</dbReference>
<dbReference type="SUPFAM" id="SSF50044">
    <property type="entry name" value="SH3-domain"/>
    <property type="match status" value="1"/>
</dbReference>
<dbReference type="SMART" id="SM00326">
    <property type="entry name" value="SH3"/>
    <property type="match status" value="1"/>
</dbReference>
<name>A0A427Y984_9TREE</name>
<dbReference type="STRING" id="105984.A0A427Y984"/>
<feature type="compositionally biased region" description="Acidic residues" evidence="3">
    <location>
        <begin position="610"/>
        <end position="619"/>
    </location>
</feature>
<feature type="domain" description="SH3" evidence="4">
    <location>
        <begin position="528"/>
        <end position="591"/>
    </location>
</feature>
<evidence type="ECO:0000313" key="5">
    <source>
        <dbReference type="EMBL" id="RSH87691.1"/>
    </source>
</evidence>
<sequence>MSHTGATVSGNSSGNSMTGLGLGTLGEEPGASSSSSSMATASTPLRVDTSADGLELELELADVPEDSVFIPSPLRSTPAGSGTASASTSSPPIASPRPRPHPLSTSTSTPPTAAALGQPLSPRLRSPCASPRPASRARPTSALVSSLVAGNAAGIVKPRSNSSLHSSRPAPPSPATSRPQSQVLSSPGLSPHLSPRASPGPLGGLGIVNLGTPVSSVSSGPSAVSYLPRDRASSVSSTRRLRPKSTLGTSSLIAPSLPEQSSALSEPTSPRRADSDGAAAAAAAAAEGTPRTRGASISVAAMARSSARSSSASLSAVAVQVAAAPALSPLVSSGASASGVSAASASVSGDDDVVMGSQELAPPTSTATSTSASTPHAPQERALPEQPQPGEQADAPPPAPARSSQLYDAELVGVAATLVRRVIVRDYAYPLDDARFLGLGPHRSRSNWCEGEPEPEEPPEPEKPAWGMSSLGLGSWGFLSRRQAEPEPPVGAPAADDTDFRLEGTTPDHDNDQYWSDDDDEYEGADDDPDGLFRAAYAFEPEGVNEMAVEVGDLLDVRGRGGGGDGWVVAIRLDSGHEGLVPEGYLEKVDHEECPEGWAHLTTMRREASEAPDDPDDIVPSDSPADISGANDSSDDNDEDPRRRARA</sequence>
<dbReference type="RefSeq" id="XP_028479899.1">
    <property type="nucleotide sequence ID" value="XM_028616042.1"/>
</dbReference>
<accession>A0A427Y984</accession>
<dbReference type="InterPro" id="IPR001452">
    <property type="entry name" value="SH3_domain"/>
</dbReference>
<feature type="compositionally biased region" description="Low complexity" evidence="3">
    <location>
        <begin position="102"/>
        <end position="112"/>
    </location>
</feature>
<feature type="region of interest" description="Disordered" evidence="3">
    <location>
        <begin position="353"/>
        <end position="403"/>
    </location>
</feature>
<organism evidence="5 6">
    <name type="scientific">Apiotrichum porosum</name>
    <dbReference type="NCBI Taxonomy" id="105984"/>
    <lineage>
        <taxon>Eukaryota</taxon>
        <taxon>Fungi</taxon>
        <taxon>Dikarya</taxon>
        <taxon>Basidiomycota</taxon>
        <taxon>Agaricomycotina</taxon>
        <taxon>Tremellomycetes</taxon>
        <taxon>Trichosporonales</taxon>
        <taxon>Trichosporonaceae</taxon>
        <taxon>Apiotrichum</taxon>
    </lineage>
</organism>
<evidence type="ECO:0000256" key="2">
    <source>
        <dbReference type="PROSITE-ProRule" id="PRU00192"/>
    </source>
</evidence>
<keyword evidence="6" id="KW-1185">Reference proteome</keyword>
<feature type="compositionally biased region" description="Low complexity" evidence="3">
    <location>
        <begin position="384"/>
        <end position="394"/>
    </location>
</feature>
<feature type="compositionally biased region" description="Low complexity" evidence="3">
    <location>
        <begin position="213"/>
        <end position="225"/>
    </location>
</feature>
<feature type="region of interest" description="Disordered" evidence="3">
    <location>
        <begin position="482"/>
        <end position="531"/>
    </location>
</feature>
<feature type="region of interest" description="Disordered" evidence="3">
    <location>
        <begin position="603"/>
        <end position="647"/>
    </location>
</feature>
<comment type="caution">
    <text evidence="5">The sequence shown here is derived from an EMBL/GenBank/DDBJ whole genome shotgun (WGS) entry which is preliminary data.</text>
</comment>
<evidence type="ECO:0000259" key="4">
    <source>
        <dbReference type="PROSITE" id="PS50002"/>
    </source>
</evidence>
<dbReference type="Gene3D" id="2.30.30.40">
    <property type="entry name" value="SH3 Domains"/>
    <property type="match status" value="1"/>
</dbReference>
<keyword evidence="1 2" id="KW-0728">SH3 domain</keyword>
<dbReference type="AlphaFoldDB" id="A0A427Y984"/>
<feature type="compositionally biased region" description="Low complexity" evidence="3">
    <location>
        <begin position="361"/>
        <end position="377"/>
    </location>
</feature>
<reference evidence="5 6" key="1">
    <citation type="submission" date="2018-11" db="EMBL/GenBank/DDBJ databases">
        <title>Genome sequence of Apiotrichum porosum DSM 27194.</title>
        <authorList>
            <person name="Aliyu H."/>
            <person name="Gorte O."/>
            <person name="Ochsenreither K."/>
        </authorList>
    </citation>
    <scope>NUCLEOTIDE SEQUENCE [LARGE SCALE GENOMIC DNA]</scope>
    <source>
        <strain evidence="5 6">DSM 27194</strain>
    </source>
</reference>
<feature type="region of interest" description="Disordered" evidence="3">
    <location>
        <begin position="155"/>
        <end position="295"/>
    </location>
</feature>